<dbReference type="PROSITE" id="PS00798">
    <property type="entry name" value="ALDOKETO_REDUCTASE_1"/>
    <property type="match status" value="1"/>
</dbReference>
<dbReference type="Proteomes" id="UP001160390">
    <property type="component" value="Unassembled WGS sequence"/>
</dbReference>
<evidence type="ECO:0000256" key="2">
    <source>
        <dbReference type="ARBA" id="ARBA00022857"/>
    </source>
</evidence>
<dbReference type="SUPFAM" id="SSF51430">
    <property type="entry name" value="NAD(P)-linked oxidoreductase"/>
    <property type="match status" value="1"/>
</dbReference>
<dbReference type="Pfam" id="PF00248">
    <property type="entry name" value="Aldo_ket_red"/>
    <property type="match status" value="1"/>
</dbReference>
<dbReference type="SUPFAM" id="SSF56112">
    <property type="entry name" value="Protein kinase-like (PK-like)"/>
    <property type="match status" value="1"/>
</dbReference>
<gene>
    <name evidence="5" type="ORF">CCHLO57077_00013084</name>
</gene>
<dbReference type="GO" id="GO:0016616">
    <property type="term" value="F:oxidoreductase activity, acting on the CH-OH group of donors, NAD or NADP as acceptor"/>
    <property type="evidence" value="ECO:0007669"/>
    <property type="project" value="UniProtKB-ARBA"/>
</dbReference>
<keyword evidence="3" id="KW-0560">Oxidoreductase</keyword>
<dbReference type="PANTHER" id="PTHR43827">
    <property type="entry name" value="2,5-DIKETO-D-GLUCONIC ACID REDUCTASE"/>
    <property type="match status" value="1"/>
</dbReference>
<dbReference type="PRINTS" id="PR00069">
    <property type="entry name" value="ALDKETRDTASE"/>
</dbReference>
<name>A0AA35PXQ6_9HYPO</name>
<evidence type="ECO:0000256" key="3">
    <source>
        <dbReference type="ARBA" id="ARBA00023002"/>
    </source>
</evidence>
<dbReference type="InterPro" id="IPR036812">
    <property type="entry name" value="NAD(P)_OxRdtase_dom_sf"/>
</dbReference>
<dbReference type="EMBL" id="CABFNP030000812">
    <property type="protein sequence ID" value="CAI6087948.1"/>
    <property type="molecule type" value="Genomic_DNA"/>
</dbReference>
<organism evidence="5 6">
    <name type="scientific">Clonostachys chloroleuca</name>
    <dbReference type="NCBI Taxonomy" id="1926264"/>
    <lineage>
        <taxon>Eukaryota</taxon>
        <taxon>Fungi</taxon>
        <taxon>Dikarya</taxon>
        <taxon>Ascomycota</taxon>
        <taxon>Pezizomycotina</taxon>
        <taxon>Sordariomycetes</taxon>
        <taxon>Hypocreomycetidae</taxon>
        <taxon>Hypocreales</taxon>
        <taxon>Bionectriaceae</taxon>
        <taxon>Clonostachys</taxon>
    </lineage>
</organism>
<dbReference type="PANTHER" id="PTHR43827:SF3">
    <property type="entry name" value="NADP-DEPENDENT OXIDOREDUCTASE DOMAIN-CONTAINING PROTEIN"/>
    <property type="match status" value="1"/>
</dbReference>
<evidence type="ECO:0000313" key="5">
    <source>
        <dbReference type="EMBL" id="CAI6087948.1"/>
    </source>
</evidence>
<proteinExistence type="inferred from homology"/>
<evidence type="ECO:0000313" key="6">
    <source>
        <dbReference type="Proteomes" id="UP001160390"/>
    </source>
</evidence>
<sequence>MSSSPKIRTVKLQDGAEIPMPDRFSAYNPDAVTIFKYAIAAGYRHLDTAEAYGTERELGQAIKESGVPREDMLVITKTVNSLSEDKIEDIPTALENSLKRLQLDYLDLSSFLVHSPYLKNDAYVESDVAKAWRLMEELRRSGKVRSIGISNFRKHHVENLLKRQKSSLRSIRFGSTHTYKARPNTTIAWNQDGFLHGTRAPYLAEGKHLDTLLEELAEKCKAAKSTILIAWQLSRGIIVLNMTKKKERVEEFFAALNIKLEGEDFDKITSIGQDKHLRTPTLDDKAYVAQIVAEINRLRSQINDMAVCRLVASLSGKTCTIQHSDKVGQGALMGGSNYHTRSPWLLRVPRVGSYEVGLPESLVEHLVSSEYATLRFLETTQVPAPRAYGYGIRGRDKEDHGVGVSFLLIEHLPGEAWTGEGIKEQNAKVLSGLASILNEVAQHLFPKAGSLVPHASSLSRMSAVASNRFLALSPDGPFDDAESYYASFAEQYLALICGGQLYTEYPVDAYLVYRFLKDHVSQLASRDANESGEFFLKTYHVLIDEDFNITGIIDWEMARTVPRLEAFGPSLVTADMNALCAGKVCLTENDRILARELGKLSPQLADCSVDEKTRRFFWGLALEADWTDAKPLAVAILTVFGVDQRWEEWREHALKRYQGDGRLQRLLRGCS</sequence>
<reference evidence="5" key="1">
    <citation type="submission" date="2023-01" db="EMBL/GenBank/DDBJ databases">
        <authorList>
            <person name="Piombo E."/>
        </authorList>
    </citation>
    <scope>NUCLEOTIDE SEQUENCE</scope>
</reference>
<comment type="similarity">
    <text evidence="1">Belongs to the aldo/keto reductase family.</text>
</comment>
<evidence type="ECO:0000259" key="4">
    <source>
        <dbReference type="Pfam" id="PF00248"/>
    </source>
</evidence>
<evidence type="ECO:0000256" key="1">
    <source>
        <dbReference type="ARBA" id="ARBA00007905"/>
    </source>
</evidence>
<dbReference type="InterPro" id="IPR018170">
    <property type="entry name" value="Aldo/ket_reductase_CS"/>
</dbReference>
<dbReference type="InterPro" id="IPR020471">
    <property type="entry name" value="AKR"/>
</dbReference>
<keyword evidence="2" id="KW-0521">NADP</keyword>
<feature type="domain" description="NADP-dependent oxidoreductase" evidence="4">
    <location>
        <begin position="29"/>
        <end position="165"/>
    </location>
</feature>
<comment type="caution">
    <text evidence="5">The sequence shown here is derived from an EMBL/GenBank/DDBJ whole genome shotgun (WGS) entry which is preliminary data.</text>
</comment>
<keyword evidence="6" id="KW-1185">Reference proteome</keyword>
<dbReference type="AlphaFoldDB" id="A0AA35PXQ6"/>
<dbReference type="InterPro" id="IPR023210">
    <property type="entry name" value="NADP_OxRdtase_dom"/>
</dbReference>
<dbReference type="InterPro" id="IPR011009">
    <property type="entry name" value="Kinase-like_dom_sf"/>
</dbReference>
<protein>
    <recommendedName>
        <fullName evidence="4">NADP-dependent oxidoreductase domain-containing protein</fullName>
    </recommendedName>
</protein>
<dbReference type="Gene3D" id="3.20.20.100">
    <property type="entry name" value="NADP-dependent oxidoreductase domain"/>
    <property type="match status" value="1"/>
</dbReference>
<dbReference type="PROSITE" id="PS00062">
    <property type="entry name" value="ALDOKETO_REDUCTASE_2"/>
    <property type="match status" value="1"/>
</dbReference>
<accession>A0AA35PXQ6</accession>